<comment type="caution">
    <text evidence="2">The sequence shown here is derived from an EMBL/GenBank/DDBJ whole genome shotgun (WGS) entry which is preliminary data.</text>
</comment>
<sequence>MYPSVGHIAKLKKWYGKFDPAGTDKYMWTTTKDGQRYCSEYHWVSTYMKAYAGGVYFVVDETSWVKPPMETRPPPLLRPTGRPMKARRKDEDELTNDSSRRCSK</sequence>
<dbReference type="EMBL" id="JACGCM010001511">
    <property type="protein sequence ID" value="KAF6154167.1"/>
    <property type="molecule type" value="Genomic_DNA"/>
</dbReference>
<proteinExistence type="predicted"/>
<evidence type="ECO:0000313" key="2">
    <source>
        <dbReference type="EMBL" id="KAF6154167.1"/>
    </source>
</evidence>
<evidence type="ECO:0000256" key="1">
    <source>
        <dbReference type="SAM" id="MobiDB-lite"/>
    </source>
</evidence>
<dbReference type="Proteomes" id="UP000541444">
    <property type="component" value="Unassembled WGS sequence"/>
</dbReference>
<evidence type="ECO:0000313" key="3">
    <source>
        <dbReference type="Proteomes" id="UP000541444"/>
    </source>
</evidence>
<keyword evidence="3" id="KW-1185">Reference proteome</keyword>
<dbReference type="AlphaFoldDB" id="A0A7J7MH17"/>
<reference evidence="2 3" key="1">
    <citation type="journal article" date="2020" name="IScience">
        <title>Genome Sequencing of the Endangered Kingdonia uniflora (Circaeasteraceae, Ranunculales) Reveals Potential Mechanisms of Evolutionary Specialization.</title>
        <authorList>
            <person name="Sun Y."/>
            <person name="Deng T."/>
            <person name="Zhang A."/>
            <person name="Moore M.J."/>
            <person name="Landis J.B."/>
            <person name="Lin N."/>
            <person name="Zhang H."/>
            <person name="Zhang X."/>
            <person name="Huang J."/>
            <person name="Zhang X."/>
            <person name="Sun H."/>
            <person name="Wang H."/>
        </authorList>
    </citation>
    <scope>NUCLEOTIDE SEQUENCE [LARGE SCALE GENOMIC DNA]</scope>
    <source>
        <strain evidence="2">TB1705</strain>
        <tissue evidence="2">Leaf</tissue>
    </source>
</reference>
<protein>
    <submittedName>
        <fullName evidence="2">Uncharacterized protein</fullName>
    </submittedName>
</protein>
<gene>
    <name evidence="2" type="ORF">GIB67_016419</name>
</gene>
<name>A0A7J7MH17_9MAGN</name>
<accession>A0A7J7MH17</accession>
<organism evidence="2 3">
    <name type="scientific">Kingdonia uniflora</name>
    <dbReference type="NCBI Taxonomy" id="39325"/>
    <lineage>
        <taxon>Eukaryota</taxon>
        <taxon>Viridiplantae</taxon>
        <taxon>Streptophyta</taxon>
        <taxon>Embryophyta</taxon>
        <taxon>Tracheophyta</taxon>
        <taxon>Spermatophyta</taxon>
        <taxon>Magnoliopsida</taxon>
        <taxon>Ranunculales</taxon>
        <taxon>Circaeasteraceae</taxon>
        <taxon>Kingdonia</taxon>
    </lineage>
</organism>
<feature type="region of interest" description="Disordered" evidence="1">
    <location>
        <begin position="68"/>
        <end position="104"/>
    </location>
</feature>